<reference evidence="2 3" key="1">
    <citation type="submission" date="2024-02" db="EMBL/GenBank/DDBJ databases">
        <authorList>
            <person name="Chen Y."/>
            <person name="Shah S."/>
            <person name="Dougan E. K."/>
            <person name="Thang M."/>
            <person name="Chan C."/>
        </authorList>
    </citation>
    <scope>NUCLEOTIDE SEQUENCE [LARGE SCALE GENOMIC DNA]</scope>
</reference>
<organism evidence="2 3">
    <name type="scientific">Durusdinium trenchii</name>
    <dbReference type="NCBI Taxonomy" id="1381693"/>
    <lineage>
        <taxon>Eukaryota</taxon>
        <taxon>Sar</taxon>
        <taxon>Alveolata</taxon>
        <taxon>Dinophyceae</taxon>
        <taxon>Suessiales</taxon>
        <taxon>Symbiodiniaceae</taxon>
        <taxon>Durusdinium</taxon>
    </lineage>
</organism>
<protein>
    <submittedName>
        <fullName evidence="2">Uncharacterized protein</fullName>
    </submittedName>
</protein>
<accession>A0ABP0LN19</accession>
<comment type="caution">
    <text evidence="2">The sequence shown here is derived from an EMBL/GenBank/DDBJ whole genome shotgun (WGS) entry which is preliminary data.</text>
</comment>
<proteinExistence type="predicted"/>
<name>A0ABP0LN19_9DINO</name>
<dbReference type="EMBL" id="CAXAMN010013348">
    <property type="protein sequence ID" value="CAK9040617.1"/>
    <property type="molecule type" value="Genomic_DNA"/>
</dbReference>
<evidence type="ECO:0000313" key="2">
    <source>
        <dbReference type="EMBL" id="CAK9040617.1"/>
    </source>
</evidence>
<evidence type="ECO:0000313" key="1">
    <source>
        <dbReference type="EMBL" id="CAK9040598.1"/>
    </source>
</evidence>
<evidence type="ECO:0000313" key="3">
    <source>
        <dbReference type="Proteomes" id="UP001642484"/>
    </source>
</evidence>
<feature type="non-terminal residue" evidence="2">
    <location>
        <position position="58"/>
    </location>
</feature>
<keyword evidence="3" id="KW-1185">Reference proteome</keyword>
<feature type="non-terminal residue" evidence="2">
    <location>
        <position position="1"/>
    </location>
</feature>
<gene>
    <name evidence="1" type="ORF">CCMP2556_LOCUS21859</name>
    <name evidence="2" type="ORF">CCMP2556_LOCUS21865</name>
</gene>
<dbReference type="EMBL" id="CAXAMN010013337">
    <property type="protein sequence ID" value="CAK9040598.1"/>
    <property type="molecule type" value="Genomic_DNA"/>
</dbReference>
<sequence length="58" mass="6671">SMEKRLDTLEIEQVVEAISEEKMKSLILCKGSEDIRKLFGRSADENVTITRSYLEEHA</sequence>
<dbReference type="Proteomes" id="UP001642484">
    <property type="component" value="Unassembled WGS sequence"/>
</dbReference>